<sequence length="71" mass="7884">MWFLVVYICDSQIHFDVSGYGLVDSLHLSLDSGSGKTVTEDRTGNIPVRMLLGVKLRFNSGMCFSVREALT</sequence>
<proteinExistence type="predicted"/>
<evidence type="ECO:0000313" key="1">
    <source>
        <dbReference type="EMBL" id="KAI4364012.1"/>
    </source>
</evidence>
<reference evidence="2" key="1">
    <citation type="journal article" date="2023" name="Front. Plant Sci.">
        <title>Chromosomal-level genome assembly of Melastoma candidum provides insights into trichome evolution.</title>
        <authorList>
            <person name="Zhong Y."/>
            <person name="Wu W."/>
            <person name="Sun C."/>
            <person name="Zou P."/>
            <person name="Liu Y."/>
            <person name="Dai S."/>
            <person name="Zhou R."/>
        </authorList>
    </citation>
    <scope>NUCLEOTIDE SEQUENCE [LARGE SCALE GENOMIC DNA]</scope>
</reference>
<accession>A0ACB9QF16</accession>
<keyword evidence="2" id="KW-1185">Reference proteome</keyword>
<comment type="caution">
    <text evidence="1">The sequence shown here is derived from an EMBL/GenBank/DDBJ whole genome shotgun (WGS) entry which is preliminary data.</text>
</comment>
<gene>
    <name evidence="1" type="ORF">MLD38_020158</name>
</gene>
<dbReference type="EMBL" id="CM042885">
    <property type="protein sequence ID" value="KAI4364012.1"/>
    <property type="molecule type" value="Genomic_DNA"/>
</dbReference>
<name>A0ACB9QF16_9MYRT</name>
<evidence type="ECO:0000313" key="2">
    <source>
        <dbReference type="Proteomes" id="UP001057402"/>
    </source>
</evidence>
<organism evidence="1 2">
    <name type="scientific">Melastoma candidum</name>
    <dbReference type="NCBI Taxonomy" id="119954"/>
    <lineage>
        <taxon>Eukaryota</taxon>
        <taxon>Viridiplantae</taxon>
        <taxon>Streptophyta</taxon>
        <taxon>Embryophyta</taxon>
        <taxon>Tracheophyta</taxon>
        <taxon>Spermatophyta</taxon>
        <taxon>Magnoliopsida</taxon>
        <taxon>eudicotyledons</taxon>
        <taxon>Gunneridae</taxon>
        <taxon>Pentapetalae</taxon>
        <taxon>rosids</taxon>
        <taxon>malvids</taxon>
        <taxon>Myrtales</taxon>
        <taxon>Melastomataceae</taxon>
        <taxon>Melastomatoideae</taxon>
        <taxon>Melastomateae</taxon>
        <taxon>Melastoma</taxon>
    </lineage>
</organism>
<dbReference type="Proteomes" id="UP001057402">
    <property type="component" value="Chromosome 6"/>
</dbReference>
<protein>
    <submittedName>
        <fullName evidence="1">Uncharacterized protein</fullName>
    </submittedName>
</protein>